<dbReference type="OMA" id="VNLPVWK"/>
<dbReference type="InterPro" id="IPR001254">
    <property type="entry name" value="Trypsin_dom"/>
</dbReference>
<dbReference type="Gene3D" id="2.40.10.10">
    <property type="entry name" value="Trypsin-like serine proteases"/>
    <property type="match status" value="1"/>
</dbReference>
<sequence>MKCLELMFVALLSFRWQPVLSKSYSVEHTDLLELSDNDEFLWGAAENEQHVQANNNSDGDNVSSFLSRHRLTKRQAPAQSGSALLENKDYGACRTSLGVAGRCRHIIYCRMPELKSDVWRLVSQLCIIEKSSIGICCTEQSTASRFSPQFVSANEESPRIVNQPEKRGCGITTRQFPKITGGRPAESDEWPWMAAVLLEGTEYVWCGGVLITDRHVLTAAHCLHKIPKEKIFVRLGEYNTHELNETRLRDFRVGNMVLHVDYDSVTYENDIAIIRIERPTLFNSYIWPICMPPLNEDWTGRMGIVMGWGTINFSGPHSKILMEVNLPVWKQSDCQAAFVDRIPDTTMCAGAPEGGKDSCQGDSGGPLVVQLPNQRWVTIGIVSWGWRCGEPNRPGIYTRVDRFLEWVVANADI</sequence>
<keyword evidence="15" id="KW-1185">Reference proteome</keyword>
<organism evidence="15">
    <name type="scientific">Drosophila grimshawi</name>
    <name type="common">Hawaiian fruit fly</name>
    <name type="synonym">Idiomyia grimshawi</name>
    <dbReference type="NCBI Taxonomy" id="7222"/>
    <lineage>
        <taxon>Eukaryota</taxon>
        <taxon>Metazoa</taxon>
        <taxon>Ecdysozoa</taxon>
        <taxon>Arthropoda</taxon>
        <taxon>Hexapoda</taxon>
        <taxon>Insecta</taxon>
        <taxon>Pterygota</taxon>
        <taxon>Neoptera</taxon>
        <taxon>Endopterygota</taxon>
        <taxon>Diptera</taxon>
        <taxon>Brachycera</taxon>
        <taxon>Muscomorpha</taxon>
        <taxon>Ephydroidea</taxon>
        <taxon>Drosophilidae</taxon>
        <taxon>Drosophila</taxon>
        <taxon>Hawaiian Drosophila</taxon>
    </lineage>
</organism>
<evidence type="ECO:0000256" key="9">
    <source>
        <dbReference type="ARBA" id="ARBA00068096"/>
    </source>
</evidence>
<keyword evidence="7" id="KW-1015">Disulfide bond</keyword>
<dbReference type="HOGENOM" id="CLU_006842_0_3_1"/>
<evidence type="ECO:0000256" key="7">
    <source>
        <dbReference type="ARBA" id="ARBA00023157"/>
    </source>
</evidence>
<dbReference type="OrthoDB" id="5918597at2759"/>
<gene>
    <name evidence="14" type="primary">Dgri\GH16940</name>
    <name evidence="14" type="ORF">Dgri_GH16940</name>
</gene>
<keyword evidence="2" id="KW-0964">Secreted</keyword>
<dbReference type="PROSITE" id="PS50240">
    <property type="entry name" value="TRYPSIN_DOM"/>
    <property type="match status" value="1"/>
</dbReference>
<dbReference type="GO" id="GO:0005615">
    <property type="term" value="C:extracellular space"/>
    <property type="evidence" value="ECO:0007669"/>
    <property type="project" value="TreeGrafter"/>
</dbReference>
<evidence type="ECO:0000256" key="2">
    <source>
        <dbReference type="ARBA" id="ARBA00022525"/>
    </source>
</evidence>
<evidence type="ECO:0000256" key="8">
    <source>
        <dbReference type="ARBA" id="ARBA00024195"/>
    </source>
</evidence>
<evidence type="ECO:0000256" key="4">
    <source>
        <dbReference type="ARBA" id="ARBA00022729"/>
    </source>
</evidence>
<dbReference type="MEROPS" id="S01.413"/>
<proteinExistence type="inferred from homology"/>
<name>B4IY25_DROGR</name>
<dbReference type="InterPro" id="IPR043504">
    <property type="entry name" value="Peptidase_S1_PA_chymotrypsin"/>
</dbReference>
<dbReference type="InterPro" id="IPR009003">
    <property type="entry name" value="Peptidase_S1_PA"/>
</dbReference>
<evidence type="ECO:0000256" key="1">
    <source>
        <dbReference type="ARBA" id="ARBA00004613"/>
    </source>
</evidence>
<feature type="domain" description="Peptidase S1" evidence="13">
    <location>
        <begin position="179"/>
        <end position="412"/>
    </location>
</feature>
<reference evidence="14 15" key="1">
    <citation type="journal article" date="2007" name="Nature">
        <title>Evolution of genes and genomes on the Drosophila phylogeny.</title>
        <authorList>
            <consortium name="Drosophila 12 Genomes Consortium"/>
            <person name="Clark A.G."/>
            <person name="Eisen M.B."/>
            <person name="Smith D.R."/>
            <person name="Bergman C.M."/>
            <person name="Oliver B."/>
            <person name="Markow T.A."/>
            <person name="Kaufman T.C."/>
            <person name="Kellis M."/>
            <person name="Gelbart W."/>
            <person name="Iyer V.N."/>
            <person name="Pollard D.A."/>
            <person name="Sackton T.B."/>
            <person name="Larracuente A.M."/>
            <person name="Singh N.D."/>
            <person name="Abad J.P."/>
            <person name="Abt D.N."/>
            <person name="Adryan B."/>
            <person name="Aguade M."/>
            <person name="Akashi H."/>
            <person name="Anderson W.W."/>
            <person name="Aquadro C.F."/>
            <person name="Ardell D.H."/>
            <person name="Arguello R."/>
            <person name="Artieri C.G."/>
            <person name="Barbash D.A."/>
            <person name="Barker D."/>
            <person name="Barsanti P."/>
            <person name="Batterham P."/>
            <person name="Batzoglou S."/>
            <person name="Begun D."/>
            <person name="Bhutkar A."/>
            <person name="Blanco E."/>
            <person name="Bosak S.A."/>
            <person name="Bradley R.K."/>
            <person name="Brand A.D."/>
            <person name="Brent M.R."/>
            <person name="Brooks A.N."/>
            <person name="Brown R.H."/>
            <person name="Butlin R.K."/>
            <person name="Caggese C."/>
            <person name="Calvi B.R."/>
            <person name="Bernardo de Carvalho A."/>
            <person name="Caspi A."/>
            <person name="Castrezana S."/>
            <person name="Celniker S.E."/>
            <person name="Chang J.L."/>
            <person name="Chapple C."/>
            <person name="Chatterji S."/>
            <person name="Chinwalla A."/>
            <person name="Civetta A."/>
            <person name="Clifton S.W."/>
            <person name="Comeron J.M."/>
            <person name="Costello J.C."/>
            <person name="Coyne J.A."/>
            <person name="Daub J."/>
            <person name="David R.G."/>
            <person name="Delcher A.L."/>
            <person name="Delehaunty K."/>
            <person name="Do C.B."/>
            <person name="Ebling H."/>
            <person name="Edwards K."/>
            <person name="Eickbush T."/>
            <person name="Evans J.D."/>
            <person name="Filipski A."/>
            <person name="Findeiss S."/>
            <person name="Freyhult E."/>
            <person name="Fulton L."/>
            <person name="Fulton R."/>
            <person name="Garcia A.C."/>
            <person name="Gardiner A."/>
            <person name="Garfield D.A."/>
            <person name="Garvin B.E."/>
            <person name="Gibson G."/>
            <person name="Gilbert D."/>
            <person name="Gnerre S."/>
            <person name="Godfrey J."/>
            <person name="Good R."/>
            <person name="Gotea V."/>
            <person name="Gravely B."/>
            <person name="Greenberg A.J."/>
            <person name="Griffiths-Jones S."/>
            <person name="Gross S."/>
            <person name="Guigo R."/>
            <person name="Gustafson E.A."/>
            <person name="Haerty W."/>
            <person name="Hahn M.W."/>
            <person name="Halligan D.L."/>
            <person name="Halpern A.L."/>
            <person name="Halter G.M."/>
            <person name="Han M.V."/>
            <person name="Heger A."/>
            <person name="Hillier L."/>
            <person name="Hinrichs A.S."/>
            <person name="Holmes I."/>
            <person name="Hoskins R.A."/>
            <person name="Hubisz M.J."/>
            <person name="Hultmark D."/>
            <person name="Huntley M.A."/>
            <person name="Jaffe D.B."/>
            <person name="Jagadeeshan S."/>
            <person name="Jeck W.R."/>
            <person name="Johnson J."/>
            <person name="Jones C.D."/>
            <person name="Jordan W.C."/>
            <person name="Karpen G.H."/>
            <person name="Kataoka E."/>
            <person name="Keightley P.D."/>
            <person name="Kheradpour P."/>
            <person name="Kirkness E.F."/>
            <person name="Koerich L.B."/>
            <person name="Kristiansen K."/>
            <person name="Kudrna D."/>
            <person name="Kulathinal R.J."/>
            <person name="Kumar S."/>
            <person name="Kwok R."/>
            <person name="Lander E."/>
            <person name="Langley C.H."/>
            <person name="Lapoint R."/>
            <person name="Lazzaro B.P."/>
            <person name="Lee S.J."/>
            <person name="Levesque L."/>
            <person name="Li R."/>
            <person name="Lin C.F."/>
            <person name="Lin M.F."/>
            <person name="Lindblad-Toh K."/>
            <person name="Llopart A."/>
            <person name="Long M."/>
            <person name="Low L."/>
            <person name="Lozovsky E."/>
            <person name="Lu J."/>
            <person name="Luo M."/>
            <person name="Machado C.A."/>
            <person name="Makalowski W."/>
            <person name="Marzo M."/>
            <person name="Matsuda M."/>
            <person name="Matzkin L."/>
            <person name="McAllister B."/>
            <person name="McBride C.S."/>
            <person name="McKernan B."/>
            <person name="McKernan K."/>
            <person name="Mendez-Lago M."/>
            <person name="Minx P."/>
            <person name="Mollenhauer M.U."/>
            <person name="Montooth K."/>
            <person name="Mount S.M."/>
            <person name="Mu X."/>
            <person name="Myers E."/>
            <person name="Negre B."/>
            <person name="Newfeld S."/>
            <person name="Nielsen R."/>
            <person name="Noor M.A."/>
            <person name="O'Grady P."/>
            <person name="Pachter L."/>
            <person name="Papaceit M."/>
            <person name="Parisi M.J."/>
            <person name="Parisi M."/>
            <person name="Parts L."/>
            <person name="Pedersen J.S."/>
            <person name="Pesole G."/>
            <person name="Phillippy A.M."/>
            <person name="Ponting C.P."/>
            <person name="Pop M."/>
            <person name="Porcelli D."/>
            <person name="Powell J.R."/>
            <person name="Prohaska S."/>
            <person name="Pruitt K."/>
            <person name="Puig M."/>
            <person name="Quesneville H."/>
            <person name="Ram K.R."/>
            <person name="Rand D."/>
            <person name="Rasmussen M.D."/>
            <person name="Reed L.K."/>
            <person name="Reenan R."/>
            <person name="Reily A."/>
            <person name="Remington K.A."/>
            <person name="Rieger T.T."/>
            <person name="Ritchie M.G."/>
            <person name="Robin C."/>
            <person name="Rogers Y.H."/>
            <person name="Rohde C."/>
            <person name="Rozas J."/>
            <person name="Rubenfield M.J."/>
            <person name="Ruiz A."/>
            <person name="Russo S."/>
            <person name="Salzberg S.L."/>
            <person name="Sanchez-Gracia A."/>
            <person name="Saranga D.J."/>
            <person name="Sato H."/>
            <person name="Schaeffer S.W."/>
            <person name="Schatz M.C."/>
            <person name="Schlenke T."/>
            <person name="Schwartz R."/>
            <person name="Segarra C."/>
            <person name="Singh R.S."/>
            <person name="Sirot L."/>
            <person name="Sirota M."/>
            <person name="Sisneros N.B."/>
            <person name="Smith C.D."/>
            <person name="Smith T.F."/>
            <person name="Spieth J."/>
            <person name="Stage D.E."/>
            <person name="Stark A."/>
            <person name="Stephan W."/>
            <person name="Strausberg R.L."/>
            <person name="Strempel S."/>
            <person name="Sturgill D."/>
            <person name="Sutton G."/>
            <person name="Sutton G.G."/>
            <person name="Tao W."/>
            <person name="Teichmann S."/>
            <person name="Tobari Y.N."/>
            <person name="Tomimura Y."/>
            <person name="Tsolas J.M."/>
            <person name="Valente V.L."/>
            <person name="Venter E."/>
            <person name="Venter J.C."/>
            <person name="Vicario S."/>
            <person name="Vieira F.G."/>
            <person name="Vilella A.J."/>
            <person name="Villasante A."/>
            <person name="Walenz B."/>
            <person name="Wang J."/>
            <person name="Wasserman M."/>
            <person name="Watts T."/>
            <person name="Wilson D."/>
            <person name="Wilson R.K."/>
            <person name="Wing R.A."/>
            <person name="Wolfner M.F."/>
            <person name="Wong A."/>
            <person name="Wong G.K."/>
            <person name="Wu C.I."/>
            <person name="Wu G."/>
            <person name="Yamamoto D."/>
            <person name="Yang H.P."/>
            <person name="Yang S.P."/>
            <person name="Yorke J.A."/>
            <person name="Yoshida K."/>
            <person name="Zdobnov E."/>
            <person name="Zhang P."/>
            <person name="Zhang Y."/>
            <person name="Zimin A.V."/>
            <person name="Baldwin J."/>
            <person name="Abdouelleil A."/>
            <person name="Abdulkadir J."/>
            <person name="Abebe A."/>
            <person name="Abera B."/>
            <person name="Abreu J."/>
            <person name="Acer S.C."/>
            <person name="Aftuck L."/>
            <person name="Alexander A."/>
            <person name="An P."/>
            <person name="Anderson E."/>
            <person name="Anderson S."/>
            <person name="Arachi H."/>
            <person name="Azer M."/>
            <person name="Bachantsang P."/>
            <person name="Barry A."/>
            <person name="Bayul T."/>
            <person name="Berlin A."/>
            <person name="Bessette D."/>
            <person name="Bloom T."/>
            <person name="Blye J."/>
            <person name="Boguslavskiy L."/>
            <person name="Bonnet C."/>
            <person name="Boukhgalter B."/>
            <person name="Bourzgui I."/>
            <person name="Brown A."/>
            <person name="Cahill P."/>
            <person name="Channer S."/>
            <person name="Cheshatsang Y."/>
            <person name="Chuda L."/>
            <person name="Citroen M."/>
            <person name="Collymore A."/>
            <person name="Cooke P."/>
            <person name="Costello M."/>
            <person name="D'Aco K."/>
            <person name="Daza R."/>
            <person name="De Haan G."/>
            <person name="DeGray S."/>
            <person name="DeMaso C."/>
            <person name="Dhargay N."/>
            <person name="Dooley K."/>
            <person name="Dooley E."/>
            <person name="Doricent M."/>
            <person name="Dorje P."/>
            <person name="Dorjee K."/>
            <person name="Dupes A."/>
            <person name="Elong R."/>
            <person name="Falk J."/>
            <person name="Farina A."/>
            <person name="Faro S."/>
            <person name="Ferguson D."/>
            <person name="Fisher S."/>
            <person name="Foley C.D."/>
            <person name="Franke A."/>
            <person name="Friedrich D."/>
            <person name="Gadbois L."/>
            <person name="Gearin G."/>
            <person name="Gearin C.R."/>
            <person name="Giannoukos G."/>
            <person name="Goode T."/>
            <person name="Graham J."/>
            <person name="Grandbois E."/>
            <person name="Grewal S."/>
            <person name="Gyaltsen K."/>
            <person name="Hafez N."/>
            <person name="Hagos B."/>
            <person name="Hall J."/>
            <person name="Henson C."/>
            <person name="Hollinger A."/>
            <person name="Honan T."/>
            <person name="Huard M.D."/>
            <person name="Hughes L."/>
            <person name="Hurhula B."/>
            <person name="Husby M.E."/>
            <person name="Kamat A."/>
            <person name="Kanga B."/>
            <person name="Kashin S."/>
            <person name="Khazanovich D."/>
            <person name="Kisner P."/>
            <person name="Lance K."/>
            <person name="Lara M."/>
            <person name="Lee W."/>
            <person name="Lennon N."/>
            <person name="Letendre F."/>
            <person name="LeVine R."/>
            <person name="Lipovsky A."/>
            <person name="Liu X."/>
            <person name="Liu J."/>
            <person name="Liu S."/>
            <person name="Lokyitsang T."/>
            <person name="Lokyitsang Y."/>
            <person name="Lubonja R."/>
            <person name="Lui A."/>
            <person name="MacDonald P."/>
            <person name="Magnisalis V."/>
            <person name="Maru K."/>
            <person name="Matthews C."/>
            <person name="McCusker W."/>
            <person name="McDonough S."/>
            <person name="Mehta T."/>
            <person name="Meldrim J."/>
            <person name="Meneus L."/>
            <person name="Mihai O."/>
            <person name="Mihalev A."/>
            <person name="Mihova T."/>
            <person name="Mittelman R."/>
            <person name="Mlenga V."/>
            <person name="Montmayeur A."/>
            <person name="Mulrain L."/>
            <person name="Navidi A."/>
            <person name="Naylor J."/>
            <person name="Negash T."/>
            <person name="Nguyen T."/>
            <person name="Nguyen N."/>
            <person name="Nicol R."/>
            <person name="Norbu C."/>
            <person name="Norbu N."/>
            <person name="Novod N."/>
            <person name="O'Neill B."/>
            <person name="Osman S."/>
            <person name="Markiewicz E."/>
            <person name="Oyono O.L."/>
            <person name="Patti C."/>
            <person name="Phunkhang P."/>
            <person name="Pierre F."/>
            <person name="Priest M."/>
            <person name="Raghuraman S."/>
            <person name="Rege F."/>
            <person name="Reyes R."/>
            <person name="Rise C."/>
            <person name="Rogov P."/>
            <person name="Ross K."/>
            <person name="Ryan E."/>
            <person name="Settipalli S."/>
            <person name="Shea T."/>
            <person name="Sherpa N."/>
            <person name="Shi L."/>
            <person name="Shih D."/>
            <person name="Sparrow T."/>
            <person name="Spaulding J."/>
            <person name="Stalker J."/>
            <person name="Stange-Thomann N."/>
            <person name="Stavropoulos S."/>
            <person name="Stone C."/>
            <person name="Strader C."/>
            <person name="Tesfaye S."/>
            <person name="Thomson T."/>
            <person name="Thoulutsang Y."/>
            <person name="Thoulutsang D."/>
            <person name="Topham K."/>
            <person name="Topping I."/>
            <person name="Tsamla T."/>
            <person name="Vassiliev H."/>
            <person name="Vo A."/>
            <person name="Wangchuk T."/>
            <person name="Wangdi T."/>
            <person name="Weiand M."/>
            <person name="Wilkinson J."/>
            <person name="Wilson A."/>
            <person name="Yadav S."/>
            <person name="Young G."/>
            <person name="Yu Q."/>
            <person name="Zembek L."/>
            <person name="Zhong D."/>
            <person name="Zimmer A."/>
            <person name="Zwirko Z."/>
            <person name="Jaffe D.B."/>
            <person name="Alvarez P."/>
            <person name="Brockman W."/>
            <person name="Butler J."/>
            <person name="Chin C."/>
            <person name="Gnerre S."/>
            <person name="Grabherr M."/>
            <person name="Kleber M."/>
            <person name="Mauceli E."/>
            <person name="MacCallum I."/>
        </authorList>
    </citation>
    <scope>NUCLEOTIDE SEQUENCE [LARGE SCALE GENOMIC DNA]</scope>
    <source>
        <strain evidence="15">Tucson 15287-2541.00</strain>
    </source>
</reference>
<dbReference type="GO" id="GO:0004252">
    <property type="term" value="F:serine-type endopeptidase activity"/>
    <property type="evidence" value="ECO:0007669"/>
    <property type="project" value="InterPro"/>
</dbReference>
<dbReference type="Pfam" id="PF00089">
    <property type="entry name" value="Trypsin"/>
    <property type="match status" value="1"/>
</dbReference>
<dbReference type="CDD" id="cd00190">
    <property type="entry name" value="Tryp_SPc"/>
    <property type="match status" value="1"/>
</dbReference>
<dbReference type="SUPFAM" id="SSF50494">
    <property type="entry name" value="Trypsin-like serine proteases"/>
    <property type="match status" value="1"/>
</dbReference>
<dbReference type="STRING" id="7222.B4IY25"/>
<keyword evidence="6 11" id="KW-0720">Serine protease</keyword>
<dbReference type="KEGG" id="dgr:6558118"/>
<dbReference type="InterPro" id="IPR018114">
    <property type="entry name" value="TRYPSIN_HIS"/>
</dbReference>
<dbReference type="SMART" id="SM00020">
    <property type="entry name" value="Tryp_SPc"/>
    <property type="match status" value="1"/>
</dbReference>
<evidence type="ECO:0000259" key="13">
    <source>
        <dbReference type="PROSITE" id="PS50240"/>
    </source>
</evidence>
<evidence type="ECO:0000256" key="5">
    <source>
        <dbReference type="ARBA" id="ARBA00022801"/>
    </source>
</evidence>
<dbReference type="Proteomes" id="UP000001070">
    <property type="component" value="Unassembled WGS sequence"/>
</dbReference>
<dbReference type="FunFam" id="2.40.10.10:FF:000038">
    <property type="entry name" value="Serine protease"/>
    <property type="match status" value="1"/>
</dbReference>
<comment type="subcellular location">
    <subcellularLocation>
        <location evidence="1">Secreted</location>
    </subcellularLocation>
</comment>
<dbReference type="InterPro" id="IPR022700">
    <property type="entry name" value="CLIP"/>
</dbReference>
<dbReference type="PANTHER" id="PTHR24264">
    <property type="entry name" value="TRYPSIN-RELATED"/>
    <property type="match status" value="1"/>
</dbReference>
<dbReference type="InterPro" id="IPR050127">
    <property type="entry name" value="Serine_Proteases_S1"/>
</dbReference>
<evidence type="ECO:0000313" key="14">
    <source>
        <dbReference type="EMBL" id="EDV97568.1"/>
    </source>
</evidence>
<evidence type="ECO:0000313" key="15">
    <source>
        <dbReference type="Proteomes" id="UP000001070"/>
    </source>
</evidence>
<dbReference type="GO" id="GO:0006508">
    <property type="term" value="P:proteolysis"/>
    <property type="evidence" value="ECO:0007669"/>
    <property type="project" value="UniProtKB-KW"/>
</dbReference>
<protein>
    <recommendedName>
        <fullName evidence="9">Phenoloxidase-activating factor 2</fullName>
    </recommendedName>
    <alternativeName>
        <fullName evidence="10">Prophenoloxidase-activating factor II</fullName>
    </alternativeName>
</protein>
<feature type="signal peptide" evidence="12">
    <location>
        <begin position="1"/>
        <end position="21"/>
    </location>
</feature>
<dbReference type="PROSITE" id="PS00134">
    <property type="entry name" value="TRYPSIN_HIS"/>
    <property type="match status" value="1"/>
</dbReference>
<keyword evidence="5 11" id="KW-0378">Hydrolase</keyword>
<feature type="chain" id="PRO_5002807714" description="Phenoloxidase-activating factor 2" evidence="12">
    <location>
        <begin position="22"/>
        <end position="413"/>
    </location>
</feature>
<dbReference type="PhylomeDB" id="B4IY25"/>
<dbReference type="SMR" id="B4IY25"/>
<dbReference type="PANTHER" id="PTHR24264:SF54">
    <property type="entry name" value="PEPTIDASE S1 DOMAIN-CONTAINING PROTEIN"/>
    <property type="match status" value="1"/>
</dbReference>
<evidence type="ECO:0000256" key="11">
    <source>
        <dbReference type="RuleBase" id="RU363034"/>
    </source>
</evidence>
<keyword evidence="4 12" id="KW-0732">Signal</keyword>
<dbReference type="eggNOG" id="KOG3627">
    <property type="taxonomic scope" value="Eukaryota"/>
</dbReference>
<accession>B4IY25</accession>
<comment type="similarity">
    <text evidence="8">Belongs to the peptidase S1 family. CLIP subfamily.</text>
</comment>
<evidence type="ECO:0000256" key="3">
    <source>
        <dbReference type="ARBA" id="ARBA00022670"/>
    </source>
</evidence>
<dbReference type="PROSITE" id="PS00135">
    <property type="entry name" value="TRYPSIN_SER"/>
    <property type="match status" value="1"/>
</dbReference>
<keyword evidence="3 11" id="KW-0645">Protease</keyword>
<dbReference type="InParanoid" id="B4IY25"/>
<evidence type="ECO:0000256" key="10">
    <source>
        <dbReference type="ARBA" id="ARBA00076468"/>
    </source>
</evidence>
<dbReference type="EMBL" id="CH916366">
    <property type="protein sequence ID" value="EDV97568.1"/>
    <property type="molecule type" value="Genomic_DNA"/>
</dbReference>
<dbReference type="InterPro" id="IPR033116">
    <property type="entry name" value="TRYPSIN_SER"/>
</dbReference>
<evidence type="ECO:0000256" key="6">
    <source>
        <dbReference type="ARBA" id="ARBA00022825"/>
    </source>
</evidence>
<dbReference type="SMART" id="SM00680">
    <property type="entry name" value="CLIP"/>
    <property type="match status" value="1"/>
</dbReference>
<dbReference type="AlphaFoldDB" id="B4IY25"/>
<dbReference type="PRINTS" id="PR00722">
    <property type="entry name" value="CHYMOTRYPSIN"/>
</dbReference>
<dbReference type="InterPro" id="IPR001314">
    <property type="entry name" value="Peptidase_S1A"/>
</dbReference>
<evidence type="ECO:0000256" key="12">
    <source>
        <dbReference type="SAM" id="SignalP"/>
    </source>
</evidence>